<dbReference type="InterPro" id="IPR000536">
    <property type="entry name" value="Nucl_hrmn_rcpt_lig-bd"/>
</dbReference>
<feature type="domain" description="Nuclear receptor" evidence="13">
    <location>
        <begin position="31"/>
        <end position="106"/>
    </location>
</feature>
<feature type="non-terminal residue" evidence="15">
    <location>
        <position position="1"/>
    </location>
</feature>
<sequence length="386" mass="43397">MSVTDEDPPGSSAVSPKALENLAGPSRAEDSQVCAICGDKATGKHYGAISCDGCKGFFRRTVRKRHNYSCRFKRMCIVDKDHRNTCRRCRYDVCMRMGMKTEAVQIERDRIAKPSPTAATVAEEPLLEELLQAEAAVRQLRSSVITRTSDARRGEATTIDVTDSMHQQLVLMVEWAKRLVSFSKLPMRTQVGLLRHFSAQHLVMCAAFRSIHLDDAVWLTNETRLHKNSTKVPDVNRVAARIVDQLTVPMRRLQMNEIEYCALKAVAFFDPIAKGVDDSYEEVDLSRQEVLDAFERYVRFVSPLREVPRRLSQLLLLLPPVLGIARDLVEDVQLAKLFGLASIDRLMAELMLPGENHHNEEKMEDGSPLYSPAPSIHVHTSEAPAS</sequence>
<dbReference type="PRINTS" id="PR00047">
    <property type="entry name" value="STROIDFINGER"/>
</dbReference>
<dbReference type="PROSITE" id="PS00031">
    <property type="entry name" value="NUCLEAR_REC_DBD_1"/>
    <property type="match status" value="1"/>
</dbReference>
<evidence type="ECO:0000256" key="1">
    <source>
        <dbReference type="ARBA" id="ARBA00004123"/>
    </source>
</evidence>
<accession>A0AA36DDJ9</accession>
<dbReference type="SMART" id="SM00430">
    <property type="entry name" value="HOLI"/>
    <property type="match status" value="1"/>
</dbReference>
<dbReference type="CDD" id="cd06960">
    <property type="entry name" value="NR_DBD_HNF4A"/>
    <property type="match status" value="1"/>
</dbReference>
<evidence type="ECO:0008006" key="17">
    <source>
        <dbReference type="Google" id="ProtNLM"/>
    </source>
</evidence>
<protein>
    <recommendedName>
        <fullName evidence="17">Zinc finger, C4 type</fullName>
    </recommendedName>
</protein>
<evidence type="ECO:0000256" key="9">
    <source>
        <dbReference type="ARBA" id="ARBA00023170"/>
    </source>
</evidence>
<evidence type="ECO:0000259" key="13">
    <source>
        <dbReference type="PROSITE" id="PS51030"/>
    </source>
</evidence>
<evidence type="ECO:0000259" key="14">
    <source>
        <dbReference type="PROSITE" id="PS51843"/>
    </source>
</evidence>
<dbReference type="Pfam" id="PF00105">
    <property type="entry name" value="zf-C4"/>
    <property type="match status" value="1"/>
</dbReference>
<dbReference type="InterPro" id="IPR035500">
    <property type="entry name" value="NHR-like_dom_sf"/>
</dbReference>
<evidence type="ECO:0000256" key="7">
    <source>
        <dbReference type="ARBA" id="ARBA00023125"/>
    </source>
</evidence>
<evidence type="ECO:0000256" key="3">
    <source>
        <dbReference type="ARBA" id="ARBA00022723"/>
    </source>
</evidence>
<dbReference type="GO" id="GO:0000978">
    <property type="term" value="F:RNA polymerase II cis-regulatory region sequence-specific DNA binding"/>
    <property type="evidence" value="ECO:0007669"/>
    <property type="project" value="InterPro"/>
</dbReference>
<dbReference type="InterPro" id="IPR001723">
    <property type="entry name" value="Nuclear_hrmn_rcpt"/>
</dbReference>
<proteinExistence type="inferred from homology"/>
<keyword evidence="6 11" id="KW-0805">Transcription regulation</keyword>
<evidence type="ECO:0000256" key="6">
    <source>
        <dbReference type="ARBA" id="ARBA00023015"/>
    </source>
</evidence>
<evidence type="ECO:0000313" key="16">
    <source>
        <dbReference type="Proteomes" id="UP001177023"/>
    </source>
</evidence>
<keyword evidence="7 11" id="KW-0238">DNA-binding</keyword>
<dbReference type="GO" id="GO:0003707">
    <property type="term" value="F:nuclear steroid receptor activity"/>
    <property type="evidence" value="ECO:0007669"/>
    <property type="project" value="InterPro"/>
</dbReference>
<dbReference type="InterPro" id="IPR050274">
    <property type="entry name" value="Nuclear_hormone_rcpt_NR2"/>
</dbReference>
<keyword evidence="3 11" id="KW-0479">Metal-binding</keyword>
<organism evidence="15 16">
    <name type="scientific">Mesorhabditis spiculigera</name>
    <dbReference type="NCBI Taxonomy" id="96644"/>
    <lineage>
        <taxon>Eukaryota</taxon>
        <taxon>Metazoa</taxon>
        <taxon>Ecdysozoa</taxon>
        <taxon>Nematoda</taxon>
        <taxon>Chromadorea</taxon>
        <taxon>Rhabditida</taxon>
        <taxon>Rhabditina</taxon>
        <taxon>Rhabditomorpha</taxon>
        <taxon>Rhabditoidea</taxon>
        <taxon>Rhabditidae</taxon>
        <taxon>Mesorhabditinae</taxon>
        <taxon>Mesorhabditis</taxon>
    </lineage>
</organism>
<dbReference type="SMART" id="SM00399">
    <property type="entry name" value="ZnF_C4"/>
    <property type="match status" value="1"/>
</dbReference>
<dbReference type="InterPro" id="IPR000003">
    <property type="entry name" value="Retinoid-X_rcpt/HNF4"/>
</dbReference>
<dbReference type="Gene3D" id="1.10.565.10">
    <property type="entry name" value="Retinoid X Receptor"/>
    <property type="match status" value="1"/>
</dbReference>
<reference evidence="15" key="1">
    <citation type="submission" date="2023-06" db="EMBL/GenBank/DDBJ databases">
        <authorList>
            <person name="Delattre M."/>
        </authorList>
    </citation>
    <scope>NUCLEOTIDE SEQUENCE</scope>
    <source>
        <strain evidence="15">AF72</strain>
    </source>
</reference>
<dbReference type="Gene3D" id="3.30.50.10">
    <property type="entry name" value="Erythroid Transcription Factor GATA-1, subunit A"/>
    <property type="match status" value="1"/>
</dbReference>
<comment type="subcellular location">
    <subcellularLocation>
        <location evidence="1 11">Nucleus</location>
    </subcellularLocation>
</comment>
<comment type="caution">
    <text evidence="15">The sequence shown here is derived from an EMBL/GenBank/DDBJ whole genome shotgun (WGS) entry which is preliminary data.</text>
</comment>
<dbReference type="PROSITE" id="PS51030">
    <property type="entry name" value="NUCLEAR_REC_DBD_2"/>
    <property type="match status" value="1"/>
</dbReference>
<dbReference type="Pfam" id="PF00104">
    <property type="entry name" value="Hormone_recep"/>
    <property type="match status" value="1"/>
</dbReference>
<dbReference type="GO" id="GO:0008270">
    <property type="term" value="F:zinc ion binding"/>
    <property type="evidence" value="ECO:0007669"/>
    <property type="project" value="UniProtKB-KW"/>
</dbReference>
<dbReference type="Proteomes" id="UP001177023">
    <property type="component" value="Unassembled WGS sequence"/>
</dbReference>
<gene>
    <name evidence="15" type="ORF">MSPICULIGERA_LOCUS22510</name>
</gene>
<dbReference type="InterPro" id="IPR001628">
    <property type="entry name" value="Znf_hrmn_rcpt"/>
</dbReference>
<keyword evidence="10 11" id="KW-0539">Nucleus</keyword>
<evidence type="ECO:0000256" key="8">
    <source>
        <dbReference type="ARBA" id="ARBA00023163"/>
    </source>
</evidence>
<keyword evidence="8 11" id="KW-0804">Transcription</keyword>
<keyword evidence="16" id="KW-1185">Reference proteome</keyword>
<name>A0AA36DDJ9_9BILA</name>
<dbReference type="FunFam" id="3.30.50.10:FF:000030">
    <property type="entry name" value="Nuclear Hormone Receptor family"/>
    <property type="match status" value="1"/>
</dbReference>
<dbReference type="GO" id="GO:0005634">
    <property type="term" value="C:nucleus"/>
    <property type="evidence" value="ECO:0007669"/>
    <property type="project" value="UniProtKB-SubCell"/>
</dbReference>
<evidence type="ECO:0000256" key="10">
    <source>
        <dbReference type="ARBA" id="ARBA00023242"/>
    </source>
</evidence>
<dbReference type="PRINTS" id="PR00545">
    <property type="entry name" value="RETINOIDXR"/>
</dbReference>
<dbReference type="InterPro" id="IPR049636">
    <property type="entry name" value="HNF4-like_DBD"/>
</dbReference>
<evidence type="ECO:0000256" key="12">
    <source>
        <dbReference type="SAM" id="MobiDB-lite"/>
    </source>
</evidence>
<dbReference type="InterPro" id="IPR013088">
    <property type="entry name" value="Znf_NHR/GATA"/>
</dbReference>
<evidence type="ECO:0000256" key="2">
    <source>
        <dbReference type="ARBA" id="ARBA00005993"/>
    </source>
</evidence>
<dbReference type="SUPFAM" id="SSF48508">
    <property type="entry name" value="Nuclear receptor ligand-binding domain"/>
    <property type="match status" value="1"/>
</dbReference>
<keyword evidence="9 11" id="KW-0675">Receptor</keyword>
<keyword evidence="5 11" id="KW-0862">Zinc</keyword>
<keyword evidence="4 11" id="KW-0863">Zinc-finger</keyword>
<comment type="similarity">
    <text evidence="2 11">Belongs to the nuclear hormone receptor family.</text>
</comment>
<dbReference type="PROSITE" id="PS51843">
    <property type="entry name" value="NR_LBD"/>
    <property type="match status" value="1"/>
</dbReference>
<feature type="region of interest" description="Disordered" evidence="12">
    <location>
        <begin position="358"/>
        <end position="386"/>
    </location>
</feature>
<dbReference type="PANTHER" id="PTHR24083">
    <property type="entry name" value="NUCLEAR HORMONE RECEPTOR"/>
    <property type="match status" value="1"/>
</dbReference>
<evidence type="ECO:0000256" key="11">
    <source>
        <dbReference type="RuleBase" id="RU004334"/>
    </source>
</evidence>
<dbReference type="AlphaFoldDB" id="A0AA36DDJ9"/>
<dbReference type="PRINTS" id="PR00398">
    <property type="entry name" value="STRDHORMONER"/>
</dbReference>
<evidence type="ECO:0000313" key="15">
    <source>
        <dbReference type="EMBL" id="CAJ0584455.1"/>
    </source>
</evidence>
<feature type="domain" description="NR LBD" evidence="14">
    <location>
        <begin position="122"/>
        <end position="354"/>
    </location>
</feature>
<evidence type="ECO:0000256" key="5">
    <source>
        <dbReference type="ARBA" id="ARBA00022833"/>
    </source>
</evidence>
<dbReference type="EMBL" id="CATQJA010002696">
    <property type="protein sequence ID" value="CAJ0584455.1"/>
    <property type="molecule type" value="Genomic_DNA"/>
</dbReference>
<dbReference type="SUPFAM" id="SSF57716">
    <property type="entry name" value="Glucocorticoid receptor-like (DNA-binding domain)"/>
    <property type="match status" value="1"/>
</dbReference>
<evidence type="ECO:0000256" key="4">
    <source>
        <dbReference type="ARBA" id="ARBA00022771"/>
    </source>
</evidence>